<name>A0ABD4A9Y8_9BACI</name>
<dbReference type="AlphaFoldDB" id="A0ABD4A9Y8"/>
<proteinExistence type="predicted"/>
<reference evidence="1 2" key="1">
    <citation type="submission" date="2015-01" db="EMBL/GenBank/DDBJ databases">
        <title>Draft Genome Sequences of Four Bacillus thermoamylovorans Strains, Isolated From Food Products.</title>
        <authorList>
            <person name="Krawcyk A.O."/>
            <person name="Berendsen E.M."/>
            <person name="Eijlander R.T."/>
            <person name="de Jong A."/>
            <person name="Wells-Bennik M."/>
            <person name="Kuipers O.P."/>
        </authorList>
    </citation>
    <scope>NUCLEOTIDE SEQUENCE [LARGE SCALE GENOMIC DNA]</scope>
    <source>
        <strain evidence="1 2">B4167</strain>
    </source>
</reference>
<dbReference type="Proteomes" id="UP000032076">
    <property type="component" value="Unassembled WGS sequence"/>
</dbReference>
<evidence type="ECO:0000313" key="2">
    <source>
        <dbReference type="Proteomes" id="UP000032076"/>
    </source>
</evidence>
<evidence type="ECO:0000313" key="1">
    <source>
        <dbReference type="EMBL" id="KIO73829.1"/>
    </source>
</evidence>
<evidence type="ECO:0008006" key="3">
    <source>
        <dbReference type="Google" id="ProtNLM"/>
    </source>
</evidence>
<gene>
    <name evidence="1" type="ORF">B4167_1776</name>
</gene>
<protein>
    <recommendedName>
        <fullName evidence="3">Transposase</fullName>
    </recommendedName>
</protein>
<organism evidence="1 2">
    <name type="scientific">Caldibacillus thermoamylovorans</name>
    <dbReference type="NCBI Taxonomy" id="35841"/>
    <lineage>
        <taxon>Bacteria</taxon>
        <taxon>Bacillati</taxon>
        <taxon>Bacillota</taxon>
        <taxon>Bacilli</taxon>
        <taxon>Bacillales</taxon>
        <taxon>Bacillaceae</taxon>
        <taxon>Caldibacillus</taxon>
    </lineage>
</organism>
<dbReference type="EMBL" id="JXLU01000020">
    <property type="protein sequence ID" value="KIO73829.1"/>
    <property type="molecule type" value="Genomic_DNA"/>
</dbReference>
<comment type="caution">
    <text evidence="1">The sequence shown here is derived from an EMBL/GenBank/DDBJ whole genome shotgun (WGS) entry which is preliminary data.</text>
</comment>
<accession>A0ABD4A9Y8</accession>
<sequence>MLAEAREKALKDINSIRGEAMREGKEEGIEEGIKKGIEKGRKEGIKEGKREIAKKMLMEGADINFIVKMTELTESEVLELKSELN</sequence>